<reference evidence="1" key="1">
    <citation type="submission" date="2021-05" db="UniProtKB">
        <authorList>
            <consortium name="EnsemblPlants"/>
        </authorList>
    </citation>
    <scope>IDENTIFICATION</scope>
    <source>
        <strain evidence="1">subsp. malaccensis</strain>
    </source>
</reference>
<dbReference type="InParanoid" id="A0A804L1X1"/>
<accession>A0A804L1X1</accession>
<protein>
    <submittedName>
        <fullName evidence="1">Uncharacterized protein</fullName>
    </submittedName>
</protein>
<proteinExistence type="predicted"/>
<dbReference type="AlphaFoldDB" id="A0A804L1X1"/>
<evidence type="ECO:0000313" key="2">
    <source>
        <dbReference type="Proteomes" id="UP000012960"/>
    </source>
</evidence>
<dbReference type="Proteomes" id="UP000012960">
    <property type="component" value="Unplaced"/>
</dbReference>
<sequence>MLSFVKKTLQFISHISNFSNKF</sequence>
<dbReference type="Gramene" id="Ma10_t30100.1">
    <property type="protein sequence ID" value="Ma10_p30100.1"/>
    <property type="gene ID" value="Ma10_g30100"/>
</dbReference>
<evidence type="ECO:0000313" key="1">
    <source>
        <dbReference type="EnsemblPlants" id="Ma10_p30100.1"/>
    </source>
</evidence>
<keyword evidence="2" id="KW-1185">Reference proteome</keyword>
<name>A0A804L1X1_MUSAM</name>
<dbReference type="EnsemblPlants" id="Ma10_t30100.1">
    <property type="protein sequence ID" value="Ma10_p30100.1"/>
    <property type="gene ID" value="Ma10_g30100"/>
</dbReference>
<organism evidence="1 2">
    <name type="scientific">Musa acuminata subsp. malaccensis</name>
    <name type="common">Wild banana</name>
    <name type="synonym">Musa malaccensis</name>
    <dbReference type="NCBI Taxonomy" id="214687"/>
    <lineage>
        <taxon>Eukaryota</taxon>
        <taxon>Viridiplantae</taxon>
        <taxon>Streptophyta</taxon>
        <taxon>Embryophyta</taxon>
        <taxon>Tracheophyta</taxon>
        <taxon>Spermatophyta</taxon>
        <taxon>Magnoliopsida</taxon>
        <taxon>Liliopsida</taxon>
        <taxon>Zingiberales</taxon>
        <taxon>Musaceae</taxon>
        <taxon>Musa</taxon>
    </lineage>
</organism>